<dbReference type="Gene3D" id="1.10.10.2120">
    <property type="match status" value="1"/>
</dbReference>
<organism evidence="2 3">
    <name type="scientific">Amycolatopsis thailandensis</name>
    <dbReference type="NCBI Taxonomy" id="589330"/>
    <lineage>
        <taxon>Bacteria</taxon>
        <taxon>Bacillati</taxon>
        <taxon>Actinomycetota</taxon>
        <taxon>Actinomycetes</taxon>
        <taxon>Pseudonocardiales</taxon>
        <taxon>Pseudonocardiaceae</taxon>
        <taxon>Amycolatopsis</taxon>
    </lineage>
</organism>
<dbReference type="AlphaFoldDB" id="A0A229REL8"/>
<dbReference type="EMBL" id="NMQT01000172">
    <property type="protein sequence ID" value="OXM45100.1"/>
    <property type="molecule type" value="Genomic_DNA"/>
</dbReference>
<comment type="caution">
    <text evidence="2">The sequence shown here is derived from an EMBL/GenBank/DDBJ whole genome shotgun (WGS) entry which is preliminary data.</text>
</comment>
<dbReference type="PANTHER" id="PTHR34180">
    <property type="entry name" value="PEPTIDASE C45"/>
    <property type="match status" value="1"/>
</dbReference>
<keyword evidence="3" id="KW-1185">Reference proteome</keyword>
<sequence length="360" mass="38932">MARGVGHPAGGEEGQGARLVTIPLVRAHGDAFARGRAHGEALRKELRAFLSDRFARLNALSPDPLDLDVLRPDLTEYARAIDAQLPDLAEEIRGLADGAGISHDEAVLLQMRREVLGYRKLPTMGDCTTYARTGSEPVLAQTVDLNGDLDDHIAVLDVRVGPRRSLVLSFGGLLGYLGVNSAGLAVGLNLVLAGEWRHGPSPYLAIRHLLDTCDSVTEAVDAVRDLRLASSRSLTLCDRETAAWVEIADDDLRVSTGAEVAHTNHFLHPDLVPRDELTVFARNFSVRRLAACEERLAVLPARASTEDHFALLSRDPVRVAGDGDIRRDRTVAAVVLRPDRGELHVRPGDPAASSTESFAL</sequence>
<evidence type="ECO:0000259" key="1">
    <source>
        <dbReference type="Pfam" id="PF03417"/>
    </source>
</evidence>
<dbReference type="InterPro" id="IPR047794">
    <property type="entry name" value="C45_proenzyme-like"/>
</dbReference>
<reference evidence="2 3" key="1">
    <citation type="submission" date="2017-07" db="EMBL/GenBank/DDBJ databases">
        <title>Amycolatopsis thailandensis Genome sequencing and assembly.</title>
        <authorList>
            <person name="Kaur N."/>
            <person name="Mayilraj S."/>
        </authorList>
    </citation>
    <scope>NUCLEOTIDE SEQUENCE [LARGE SCALE GENOMIC DNA]</scope>
    <source>
        <strain evidence="2 3">JCM 16380</strain>
    </source>
</reference>
<dbReference type="InterPro" id="IPR005079">
    <property type="entry name" value="Peptidase_C45_hydrolase"/>
</dbReference>
<feature type="domain" description="Peptidase C45 hydrolase" evidence="1">
    <location>
        <begin position="133"/>
        <end position="272"/>
    </location>
</feature>
<dbReference type="Gene3D" id="3.60.60.10">
    <property type="entry name" value="Penicillin V Acylase, Chain A"/>
    <property type="match status" value="1"/>
</dbReference>
<dbReference type="OrthoDB" id="8109453at2"/>
<evidence type="ECO:0000313" key="3">
    <source>
        <dbReference type="Proteomes" id="UP000215223"/>
    </source>
</evidence>
<proteinExistence type="predicted"/>
<dbReference type="PANTHER" id="PTHR34180:SF1">
    <property type="entry name" value="BETA-ALANYL-DOPAMINE_CARCININE HYDROLASE"/>
    <property type="match status" value="1"/>
</dbReference>
<dbReference type="Pfam" id="PF03417">
    <property type="entry name" value="AAT"/>
    <property type="match status" value="1"/>
</dbReference>
<protein>
    <submittedName>
        <fullName evidence="2">Peptidase C45</fullName>
    </submittedName>
</protein>
<name>A0A229REL8_9PSEU</name>
<dbReference type="NCBIfam" id="NF040521">
    <property type="entry name" value="C45_proenzyme"/>
    <property type="match status" value="1"/>
</dbReference>
<evidence type="ECO:0000313" key="2">
    <source>
        <dbReference type="EMBL" id="OXM45100.1"/>
    </source>
</evidence>
<accession>A0A229REL8</accession>
<dbReference type="InterPro" id="IPR047801">
    <property type="entry name" value="Peptidase_C45"/>
</dbReference>
<gene>
    <name evidence="2" type="ORF">CFP71_39270</name>
</gene>
<dbReference type="Proteomes" id="UP000215223">
    <property type="component" value="Unassembled WGS sequence"/>
</dbReference>